<evidence type="ECO:0000256" key="4">
    <source>
        <dbReference type="ARBA" id="ARBA00037096"/>
    </source>
</evidence>
<gene>
    <name evidence="5" type="ORF">RDB_LOCUS44322</name>
</gene>
<evidence type="ECO:0000313" key="5">
    <source>
        <dbReference type="EMBL" id="CAE6416546.1"/>
    </source>
</evidence>
<protein>
    <submittedName>
        <fullName evidence="5">Uncharacterized protein</fullName>
    </submittedName>
</protein>
<evidence type="ECO:0000313" key="6">
    <source>
        <dbReference type="Proteomes" id="UP000663826"/>
    </source>
</evidence>
<dbReference type="InterPro" id="IPR002347">
    <property type="entry name" value="SDR_fam"/>
</dbReference>
<organism evidence="5 6">
    <name type="scientific">Rhizoctonia solani</name>
    <dbReference type="NCBI Taxonomy" id="456999"/>
    <lineage>
        <taxon>Eukaryota</taxon>
        <taxon>Fungi</taxon>
        <taxon>Dikarya</taxon>
        <taxon>Basidiomycota</taxon>
        <taxon>Agaricomycotina</taxon>
        <taxon>Agaricomycetes</taxon>
        <taxon>Cantharellales</taxon>
        <taxon>Ceratobasidiaceae</taxon>
        <taxon>Rhizoctonia</taxon>
    </lineage>
</organism>
<dbReference type="InterPro" id="IPR036412">
    <property type="entry name" value="HAD-like_sf"/>
</dbReference>
<dbReference type="PROSITE" id="PS00061">
    <property type="entry name" value="ADH_SHORT"/>
    <property type="match status" value="1"/>
</dbReference>
<dbReference type="PANTHER" id="PTHR44196:SF1">
    <property type="entry name" value="DEHYDROGENASE_REDUCTASE SDR FAMILY MEMBER 7B"/>
    <property type="match status" value="1"/>
</dbReference>
<dbReference type="PRINTS" id="PR00081">
    <property type="entry name" value="GDHRDH"/>
</dbReference>
<comment type="function">
    <text evidence="4">Putative oxidoreductase.</text>
</comment>
<dbReference type="AlphaFoldDB" id="A0A8H2X8Q8"/>
<sequence>MSHSRHELPLIAVDMDDVLCRTNETVAECEFIKGIKTIYVAQPNQGHNVHYGTNMTIADFHYYHYWKNPGWGTPTETLRKVREFSQSDYFANTPPVEGAIQGVKTLKGLGYRLEIVTARALRHQSTTDTWLEKYLPGVIDKVHYTGEFEHSPNVAVSPPPNDPNNPKKVTKASILEMIGAKALIDDSLPNALLCSEVVPVLLFGEYQWNKRPSFDATAQDRMSAALLLGFSVLLSSALLSSSKRTALIQSSEERVLIIGASSGVGRATAVAYAKRGARVAITARRSAVLEQVKQECIKAFNESGHAERKDTVLAVTADFSDERDMEKVRTAIQRAWSGVDTIVVAAGVSALQPVMSLVEQGGVGRAVTVAVKAIEGNYVGPLVSATTMLPLLESSSKKPAIALISSLAAVVPAPTRAIYCSTKSAGLLLFQSLAIEHPGIKFSNIIPATIEGDFRASAVDGGDVREVLKGALSKEDVAQAIIRAVDMEQRTVWMPSTMRFAPFLYWIWPSFIERKARKKYNFATE</sequence>
<evidence type="ECO:0000256" key="3">
    <source>
        <dbReference type="ARBA" id="ARBA00023002"/>
    </source>
</evidence>
<dbReference type="SUPFAM" id="SSF51735">
    <property type="entry name" value="NAD(P)-binding Rossmann-fold domains"/>
    <property type="match status" value="1"/>
</dbReference>
<evidence type="ECO:0000256" key="1">
    <source>
        <dbReference type="ARBA" id="ARBA00006484"/>
    </source>
</evidence>
<dbReference type="EMBL" id="CAJMWQ010000974">
    <property type="protein sequence ID" value="CAE6416546.1"/>
    <property type="molecule type" value="Genomic_DNA"/>
</dbReference>
<reference evidence="5" key="1">
    <citation type="submission" date="2021-01" db="EMBL/GenBank/DDBJ databases">
        <authorList>
            <person name="Kaushik A."/>
        </authorList>
    </citation>
    <scope>NUCLEOTIDE SEQUENCE</scope>
    <source>
        <strain evidence="5">AG1-1B</strain>
    </source>
</reference>
<dbReference type="Gene3D" id="3.40.50.720">
    <property type="entry name" value="NAD(P)-binding Rossmann-like Domain"/>
    <property type="match status" value="1"/>
</dbReference>
<evidence type="ECO:0000256" key="2">
    <source>
        <dbReference type="ARBA" id="ARBA00022857"/>
    </source>
</evidence>
<dbReference type="Proteomes" id="UP000663826">
    <property type="component" value="Unassembled WGS sequence"/>
</dbReference>
<dbReference type="SUPFAM" id="SSF56784">
    <property type="entry name" value="HAD-like"/>
    <property type="match status" value="1"/>
</dbReference>
<dbReference type="InterPro" id="IPR023214">
    <property type="entry name" value="HAD_sf"/>
</dbReference>
<keyword evidence="2" id="KW-0521">NADP</keyword>
<dbReference type="Pfam" id="PF00106">
    <property type="entry name" value="adh_short"/>
    <property type="match status" value="1"/>
</dbReference>
<proteinExistence type="inferred from homology"/>
<dbReference type="Gene3D" id="3.40.50.1000">
    <property type="entry name" value="HAD superfamily/HAD-like"/>
    <property type="match status" value="1"/>
</dbReference>
<comment type="similarity">
    <text evidence="1">Belongs to the short-chain dehydrogenases/reductases (SDR) family.</text>
</comment>
<dbReference type="PANTHER" id="PTHR44196">
    <property type="entry name" value="DEHYDROGENASE/REDUCTASE SDR FAMILY MEMBER 7B"/>
    <property type="match status" value="1"/>
</dbReference>
<dbReference type="GO" id="GO:0016020">
    <property type="term" value="C:membrane"/>
    <property type="evidence" value="ECO:0007669"/>
    <property type="project" value="TreeGrafter"/>
</dbReference>
<comment type="caution">
    <text evidence="5">The sequence shown here is derived from an EMBL/GenBank/DDBJ whole genome shotgun (WGS) entry which is preliminary data.</text>
</comment>
<dbReference type="GO" id="GO:0016491">
    <property type="term" value="F:oxidoreductase activity"/>
    <property type="evidence" value="ECO:0007669"/>
    <property type="project" value="UniProtKB-KW"/>
</dbReference>
<dbReference type="InterPro" id="IPR020904">
    <property type="entry name" value="Sc_DH/Rdtase_CS"/>
</dbReference>
<dbReference type="InterPro" id="IPR036291">
    <property type="entry name" value="NAD(P)-bd_dom_sf"/>
</dbReference>
<name>A0A8H2X8Q8_9AGAM</name>
<accession>A0A8H2X8Q8</accession>
<keyword evidence="3" id="KW-0560">Oxidoreductase</keyword>